<feature type="transmembrane region" description="Helical" evidence="7">
    <location>
        <begin position="380"/>
        <end position="409"/>
    </location>
</feature>
<evidence type="ECO:0000256" key="3">
    <source>
        <dbReference type="ARBA" id="ARBA00022692"/>
    </source>
</evidence>
<evidence type="ECO:0000256" key="6">
    <source>
        <dbReference type="SAM" id="MobiDB-lite"/>
    </source>
</evidence>
<dbReference type="PANTHER" id="PTHR30287">
    <property type="entry name" value="MEMBRANE COMPONENT OF PREDICTED ABC SUPERFAMILY METABOLITE UPTAKE TRANSPORTER"/>
    <property type="match status" value="1"/>
</dbReference>
<organism evidence="9 10">
    <name type="scientific">Streptomyces triticirhizae</name>
    <dbReference type="NCBI Taxonomy" id="2483353"/>
    <lineage>
        <taxon>Bacteria</taxon>
        <taxon>Bacillati</taxon>
        <taxon>Actinomycetota</taxon>
        <taxon>Actinomycetes</taxon>
        <taxon>Kitasatosporales</taxon>
        <taxon>Streptomycetaceae</taxon>
        <taxon>Streptomyces</taxon>
    </lineage>
</organism>
<dbReference type="InterPro" id="IPR003838">
    <property type="entry name" value="ABC3_permease_C"/>
</dbReference>
<feature type="transmembrane region" description="Helical" evidence="7">
    <location>
        <begin position="949"/>
        <end position="970"/>
    </location>
</feature>
<reference evidence="9 10" key="1">
    <citation type="submission" date="2018-10" db="EMBL/GenBank/DDBJ databases">
        <title>Isolation, diversity and antifungal activity of actinobacteria from wheat.</title>
        <authorList>
            <person name="Han C."/>
        </authorList>
    </citation>
    <scope>NUCLEOTIDE SEQUENCE [LARGE SCALE GENOMIC DNA]</scope>
    <source>
        <strain evidence="9 10">NEAU-YY642</strain>
    </source>
</reference>
<dbReference type="Pfam" id="PF02687">
    <property type="entry name" value="FtsX"/>
    <property type="match status" value="1"/>
</dbReference>
<comment type="caution">
    <text evidence="9">The sequence shown here is derived from an EMBL/GenBank/DDBJ whole genome shotgun (WGS) entry which is preliminary data.</text>
</comment>
<protein>
    <submittedName>
        <fullName evidence="9">FtsX-like permease family protein</fullName>
    </submittedName>
</protein>
<name>A0A3M2L956_9ACTN</name>
<feature type="transmembrane region" description="Helical" evidence="7">
    <location>
        <begin position="504"/>
        <end position="530"/>
    </location>
</feature>
<feature type="transmembrane region" description="Helical" evidence="7">
    <location>
        <begin position="429"/>
        <end position="454"/>
    </location>
</feature>
<feature type="transmembrane region" description="Helical" evidence="7">
    <location>
        <begin position="840"/>
        <end position="864"/>
    </location>
</feature>
<dbReference type="GO" id="GO:0005886">
    <property type="term" value="C:plasma membrane"/>
    <property type="evidence" value="ECO:0007669"/>
    <property type="project" value="UniProtKB-SubCell"/>
</dbReference>
<accession>A0A3M2L956</accession>
<keyword evidence="4 7" id="KW-1133">Transmembrane helix</keyword>
<keyword evidence="5 7" id="KW-0472">Membrane</keyword>
<feature type="transmembrane region" description="Helical" evidence="7">
    <location>
        <begin position="893"/>
        <end position="914"/>
    </location>
</feature>
<evidence type="ECO:0000256" key="4">
    <source>
        <dbReference type="ARBA" id="ARBA00022989"/>
    </source>
</evidence>
<evidence type="ECO:0000256" key="7">
    <source>
        <dbReference type="SAM" id="Phobius"/>
    </source>
</evidence>
<dbReference type="EMBL" id="RFFJ01000228">
    <property type="protein sequence ID" value="RMI31068.1"/>
    <property type="molecule type" value="Genomic_DNA"/>
</dbReference>
<feature type="transmembrane region" description="Helical" evidence="7">
    <location>
        <begin position="332"/>
        <end position="359"/>
    </location>
</feature>
<dbReference type="InterPro" id="IPR038766">
    <property type="entry name" value="Membrane_comp_ABC_pdt"/>
</dbReference>
<gene>
    <name evidence="9" type="ORF">EBN88_26240</name>
</gene>
<keyword evidence="10" id="KW-1185">Reference proteome</keyword>
<evidence type="ECO:0000313" key="10">
    <source>
        <dbReference type="Proteomes" id="UP000278673"/>
    </source>
</evidence>
<feature type="compositionally biased region" description="Basic residues" evidence="6">
    <location>
        <begin position="9"/>
        <end position="22"/>
    </location>
</feature>
<keyword evidence="2" id="KW-1003">Cell membrane</keyword>
<feature type="transmembrane region" description="Helical" evidence="7">
    <location>
        <begin position="475"/>
        <end position="498"/>
    </location>
</feature>
<sequence length="982" mass="102316">MGGPGGLPARRHGGGRVRRQLRRVAADRRGSPMSRRGTWRLALRVARRDALRAKGRSALVVAMIALPILGAAGADLALRSGELSVAEKLEHTIGQADASYELTGSDPVIQDFEGFWTISEDVFARTPEDAEPPEPPWQTPEELLALVEPLVPEGSTLVYERTDWLRASTAHGVSDVEITETEAGHALAEGQRRLLDGRYPETDGEIAASSAFLSEGGLAIGDEVTVNTWGERLDEGTTLTVVGSFEDPGQLGQHELVALPGAALEPGPYMQGRVLVDVPGEGGVVDWPMVQEANERGFVVVSRELVLDPPSRSLLSAEAQQIAARSGNVDGAAVAVAVVAVSLIVLEVCLLAGPAFAVSARRSRRQLGLVGANGGERRHLRAIMLASGLVLGAVAAVVGLVGGVLLVLATKPWLEERLGSRFGAWDFRWLELGGIAVLAVLIGLLAAVVPAYNAARASVLSSLTGRRGVRRGGRVLPLVGGCALLFGTALALLGGLLLGETVPVAVGAVVAELGLVALTPLLVGAFGRLARWLPLVPRLALRDAARNRGRTAPAVAAVLAAVAGTVAVATVTVSDEAEQRAAYEPELPEGNAAVVSFLPDASSDLDVARGAVERETRVGERFDLALAVPGPLDCRTESPYGEEEMFCGQTVPQPAAGLDCPAWGEAGEGMDVEERRAALQGPLCSGVSWMGGSAASVMVAEPEALAALGIEEPGASEALADGEALVAHEDLLDADGRLTLGLLTEYPEDWSDSAMPRDTPAAEVDLPAHVLSDGKLAPAVLLSPRTAADAGLAELDLGSVYALANAPSGAERQAVDAELQKLGGDIWFYAEEGFDRDNSLALLILALAATVITIGAAGIATGLAQADAAADLATLSAVGATHRLRRTLSGLQCGLIAAMGVLLGAVAGLVPALGLRLVEHRVELDRWQPLWDAGEISSPRPELFVELPWATFAQLLVVVPLVAWLLATLLTRSRVPLARRVG</sequence>
<evidence type="ECO:0000256" key="5">
    <source>
        <dbReference type="ARBA" id="ARBA00023136"/>
    </source>
</evidence>
<evidence type="ECO:0000259" key="8">
    <source>
        <dbReference type="Pfam" id="PF02687"/>
    </source>
</evidence>
<dbReference type="Proteomes" id="UP000278673">
    <property type="component" value="Unassembled WGS sequence"/>
</dbReference>
<feature type="region of interest" description="Disordered" evidence="6">
    <location>
        <begin position="1"/>
        <end position="33"/>
    </location>
</feature>
<comment type="subcellular location">
    <subcellularLocation>
        <location evidence="1">Cell membrane</location>
        <topology evidence="1">Multi-pass membrane protein</topology>
    </subcellularLocation>
</comment>
<proteinExistence type="predicted"/>
<keyword evidence="3 7" id="KW-0812">Transmembrane</keyword>
<feature type="domain" description="ABC3 transporter permease C-terminal" evidence="8">
    <location>
        <begin position="355"/>
        <end position="458"/>
    </location>
</feature>
<evidence type="ECO:0000313" key="9">
    <source>
        <dbReference type="EMBL" id="RMI31068.1"/>
    </source>
</evidence>
<dbReference type="AlphaFoldDB" id="A0A3M2L956"/>
<evidence type="ECO:0000256" key="1">
    <source>
        <dbReference type="ARBA" id="ARBA00004651"/>
    </source>
</evidence>
<dbReference type="PANTHER" id="PTHR30287:SF2">
    <property type="entry name" value="BLL1001 PROTEIN"/>
    <property type="match status" value="1"/>
</dbReference>
<evidence type="ECO:0000256" key="2">
    <source>
        <dbReference type="ARBA" id="ARBA00022475"/>
    </source>
</evidence>
<feature type="transmembrane region" description="Helical" evidence="7">
    <location>
        <begin position="551"/>
        <end position="573"/>
    </location>
</feature>